<dbReference type="OrthoDB" id="3366990at2759"/>
<dbReference type="HOGENOM" id="CLU_261461_0_0_1"/>
<gene>
    <name evidence="1" type="ORF">PAN0_007d3316</name>
</gene>
<reference evidence="2" key="1">
    <citation type="journal article" date="2014" name="Genome Announc.">
        <title>Draft Genome Sequence of the Yeast Pseudozyma antarctica Type Strain JCM10317, a Producer of the Glycolipid Biosurfactants, Mannosylerythritol Lipids.</title>
        <authorList>
            <person name="Saika A."/>
            <person name="Koike H."/>
            <person name="Hori T."/>
            <person name="Fukuoka T."/>
            <person name="Sato S."/>
            <person name="Habe H."/>
            <person name="Kitamoto D."/>
            <person name="Morita T."/>
        </authorList>
    </citation>
    <scope>NUCLEOTIDE SEQUENCE [LARGE SCALE GENOMIC DNA]</scope>
    <source>
        <strain evidence="2">JCM 10317</strain>
    </source>
</reference>
<keyword evidence="2" id="KW-1185">Reference proteome</keyword>
<organism evidence="1 2">
    <name type="scientific">Pseudozyma antarctica</name>
    <name type="common">Yeast</name>
    <name type="synonym">Candida antarctica</name>
    <dbReference type="NCBI Taxonomy" id="84753"/>
    <lineage>
        <taxon>Eukaryota</taxon>
        <taxon>Fungi</taxon>
        <taxon>Dikarya</taxon>
        <taxon>Basidiomycota</taxon>
        <taxon>Ustilaginomycotina</taxon>
        <taxon>Ustilaginomycetes</taxon>
        <taxon>Ustilaginales</taxon>
        <taxon>Ustilaginaceae</taxon>
        <taxon>Moesziomyces</taxon>
    </lineage>
</organism>
<accession>A0A081CEK3</accession>
<dbReference type="Proteomes" id="UP000053758">
    <property type="component" value="Unassembled WGS sequence"/>
</dbReference>
<dbReference type="GeneID" id="26304170"/>
<dbReference type="InterPro" id="IPR052833">
    <property type="entry name" value="Telomeric_DNA-bd_trans-reg"/>
</dbReference>
<name>A0A081CEK3_PSEA2</name>
<dbReference type="PANTHER" id="PTHR47807">
    <property type="entry name" value="PROTEIN TBF1"/>
    <property type="match status" value="1"/>
</dbReference>
<evidence type="ECO:0000313" key="2">
    <source>
        <dbReference type="Proteomes" id="UP000053758"/>
    </source>
</evidence>
<dbReference type="EMBL" id="DF830074">
    <property type="protein sequence ID" value="GAK65099.1"/>
    <property type="molecule type" value="Genomic_DNA"/>
</dbReference>
<proteinExistence type="predicted"/>
<dbReference type="PANTHER" id="PTHR47807:SF1">
    <property type="entry name" value="PROTEIN TBF1"/>
    <property type="match status" value="1"/>
</dbReference>
<evidence type="ECO:0000313" key="1">
    <source>
        <dbReference type="EMBL" id="GAK65099.1"/>
    </source>
</evidence>
<dbReference type="RefSeq" id="XP_014656886.1">
    <property type="nucleotide sequence ID" value="XM_014801400.1"/>
</dbReference>
<sequence length="1293" mass="142397">MASVASSSRRTRASVAASTSASAAAAAERNQYDRMARRRTTTSLQPANAYRMQLESASEFEDDGGGSSSNSSSRKDPQPVVYIPERLDEDDEDDAMDEALVLEQVTPRPNRRVMIDNAQLDTTQSALDRFRATQKRGIRPERKSIAAPPSAVSSSMRSQASRPSRQSAPLARTTISERSDSRSMYTARSRRSEQSGATNRASRRSAKLDLNDTSADESAGNTTMARPGQRLRPSLALPDGRLDVPTIEERCAALVINAKGVLHFYMDLYTLGWRPESFDDMMRNWAPFESYKTNQLLAEAQYMHHFVDIDEVKRSLNAAGQPLPDGFEEAMKMANCATFVHYIHQLPTQAAEYGRRSGQLVTSADVLRAPLRNVSELSDARRIFLRWILPFDWELTDEVLNMLLDMSIQIFIHRLERIVRAARAGEMTEEEARTAASDLLIDLMSGDVVRHSLQRVKRQRNTNRAEIERMVQRYETFANVRQIDLQAMGYDFEAMRDSFSFASMSADLTGYVRDVVREVDAGMHSTTLPLIIDRLARESSVFSESDVPEIAPSSSSRFNDASSAIAGPTQSTPKATAQGPQASQAFASQYANWLDDMLQDDESQATTRNRRGQDQGEADLTATQKMNELDAMLQESGSEVAAAAEASSVDLDIASSPPRTNQLGARMSAALHSSGRTHERGVLVEAVEISETSDATGAGDLRRTRDGPFDSPAKERASRIGFDKQNRLVRQVEPAARRSARMLDGSAAAVRESRFDSQGEEEEDVFLENATRKKRSGKRKAKEVTEGPAKSTRGAASVAEVPAKSATRRSTRPNMRKSYVPEATTEEEEGEASAEQQQEDQNAEQEDQNAEQEGAEEDEDSEDSEDSDDSEPQTARRTGSRSAPRQLELKRESASPIKTRAQAAASAQQADNIAAPAVAATTSTRATRAAARAAAADGGATGLGRGLPDDAARSDARILSTASGRLVEEGSGSEQGDASRDRAQERAEGVDGELGAVRSTPDANFVGDDDGAVLDRRAALDAALAARRPRPGTLQFYHPEADDDAMPLPVDDVPADGENVDAIAMRNAESVAQILHSSDAVVRRRIGPYRPGSTRGEPTAEEDDPIRGSDDEEVDELDDDEAQRRTRPAGRGRRARSGTQRTEPAGQAVRVQPYKRSNLYVTGHNMTGRSYWTDTEVRCLLESLHELARYKKVAPKFKVYAEILRRHGEHGSESTTLARWNNVQLKDKSRNELMRMRREGLTIPYWKRLLHPNIWKPPVHRVRDETEDVPVVDAQDVPQEGGGDQRNPLTNVD</sequence>
<protein>
    <submittedName>
        <fullName evidence="1">Uncharacterized protein</fullName>
    </submittedName>
</protein>